<feature type="domain" description="Glycosyl transferase family 1" evidence="2">
    <location>
        <begin position="211"/>
        <end position="360"/>
    </location>
</feature>
<comment type="caution">
    <text evidence="4">The sequence shown here is derived from an EMBL/GenBank/DDBJ whole genome shotgun (WGS) entry which is preliminary data.</text>
</comment>
<name>A0A5D3WM76_9BACT</name>
<dbReference type="Pfam" id="PF13439">
    <property type="entry name" value="Glyco_transf_4"/>
    <property type="match status" value="1"/>
</dbReference>
<protein>
    <submittedName>
        <fullName evidence="4">Glycosyltransferase involved in cell wall biosynthesis</fullName>
    </submittedName>
</protein>
<dbReference type="GO" id="GO:0016757">
    <property type="term" value="F:glycosyltransferase activity"/>
    <property type="evidence" value="ECO:0007669"/>
    <property type="project" value="InterPro"/>
</dbReference>
<organism evidence="4 5">
    <name type="scientific">Geothermobacter ehrlichii</name>
    <dbReference type="NCBI Taxonomy" id="213224"/>
    <lineage>
        <taxon>Bacteria</taxon>
        <taxon>Pseudomonadati</taxon>
        <taxon>Thermodesulfobacteriota</taxon>
        <taxon>Desulfuromonadia</taxon>
        <taxon>Desulfuromonadales</taxon>
        <taxon>Geothermobacteraceae</taxon>
        <taxon>Geothermobacter</taxon>
    </lineage>
</organism>
<dbReference type="InterPro" id="IPR028098">
    <property type="entry name" value="Glyco_trans_4-like_N"/>
</dbReference>
<evidence type="ECO:0000256" key="1">
    <source>
        <dbReference type="ARBA" id="ARBA00022679"/>
    </source>
</evidence>
<dbReference type="AlphaFoldDB" id="A0A5D3WM76"/>
<evidence type="ECO:0000313" key="4">
    <source>
        <dbReference type="EMBL" id="TYO99950.1"/>
    </source>
</evidence>
<proteinExistence type="predicted"/>
<dbReference type="EMBL" id="VNIB01000001">
    <property type="protein sequence ID" value="TYO99950.1"/>
    <property type="molecule type" value="Genomic_DNA"/>
</dbReference>
<dbReference type="Proteomes" id="UP000324159">
    <property type="component" value="Unassembled WGS sequence"/>
</dbReference>
<dbReference type="CDD" id="cd03809">
    <property type="entry name" value="GT4_MtfB-like"/>
    <property type="match status" value="1"/>
</dbReference>
<dbReference type="GO" id="GO:0009103">
    <property type="term" value="P:lipopolysaccharide biosynthetic process"/>
    <property type="evidence" value="ECO:0007669"/>
    <property type="project" value="TreeGrafter"/>
</dbReference>
<reference evidence="4 5" key="1">
    <citation type="submission" date="2019-07" db="EMBL/GenBank/DDBJ databases">
        <title>Genomic Encyclopedia of Type Strains, Phase IV (KMG-IV): sequencing the most valuable type-strain genomes for metagenomic binning, comparative biology and taxonomic classification.</title>
        <authorList>
            <person name="Goeker M."/>
        </authorList>
    </citation>
    <scope>NUCLEOTIDE SEQUENCE [LARGE SCALE GENOMIC DNA]</scope>
    <source>
        <strain evidence="4 5">SS015</strain>
    </source>
</reference>
<accession>A0A5D3WM76</accession>
<dbReference type="Pfam" id="PF00534">
    <property type="entry name" value="Glycos_transf_1"/>
    <property type="match status" value="1"/>
</dbReference>
<dbReference type="InterPro" id="IPR001296">
    <property type="entry name" value="Glyco_trans_1"/>
</dbReference>
<dbReference type="PANTHER" id="PTHR46401">
    <property type="entry name" value="GLYCOSYLTRANSFERASE WBBK-RELATED"/>
    <property type="match status" value="1"/>
</dbReference>
<dbReference type="PANTHER" id="PTHR46401:SF2">
    <property type="entry name" value="GLYCOSYLTRANSFERASE WBBK-RELATED"/>
    <property type="match status" value="1"/>
</dbReference>
<evidence type="ECO:0000259" key="3">
    <source>
        <dbReference type="Pfam" id="PF13439"/>
    </source>
</evidence>
<dbReference type="Gene3D" id="3.40.50.2000">
    <property type="entry name" value="Glycogen Phosphorylase B"/>
    <property type="match status" value="2"/>
</dbReference>
<evidence type="ECO:0000259" key="2">
    <source>
        <dbReference type="Pfam" id="PF00534"/>
    </source>
</evidence>
<feature type="domain" description="Glycosyltransferase subfamily 4-like N-terminal" evidence="3">
    <location>
        <begin position="31"/>
        <end position="190"/>
    </location>
</feature>
<sequence length="387" mass="43452">MRLLTCLNPCREGPVRIGIDATTIYTARPTGLGIYSINVINELAKIHDNIVVWTVDDSRLNLRPEQVRRVMQPFRFLGNQLFQLRPLWVQWILPRLIKKEGVDILYTTIPNGLCGSPVPHILTVHDIIPLVFPEDAPRMVRWNFRYRLPKIFDQATTVIAVSDYTRQDLLRHYALDPAKVVVVSEGYDRENFRPRNDLAGLEKYGLTPGGYLLYVGNSSPRKNVARLIEGFARVRDSFPHDLVLAGSKIPTQIAQIKSTAARYKVSDRVKLLDYVPYGDLGLLYSGAALFAFVSEYEGFGLPVLEAMACGVPVLAADSTSLPEVVGDAAMLVNPRDAKGIGDALRTILGDEWQRAEMKRKSLARCREFSWEKTAREILRLCKAGLSS</sequence>
<dbReference type="SUPFAM" id="SSF53756">
    <property type="entry name" value="UDP-Glycosyltransferase/glycogen phosphorylase"/>
    <property type="match status" value="1"/>
</dbReference>
<dbReference type="FunFam" id="3.40.50.2000:FF:000119">
    <property type="entry name" value="Glycosyl transferase group 1"/>
    <property type="match status" value="1"/>
</dbReference>
<evidence type="ECO:0000313" key="5">
    <source>
        <dbReference type="Proteomes" id="UP000324159"/>
    </source>
</evidence>
<gene>
    <name evidence="4" type="ORF">EDC39_101110</name>
</gene>
<keyword evidence="1 4" id="KW-0808">Transferase</keyword>
<keyword evidence="5" id="KW-1185">Reference proteome</keyword>